<keyword evidence="6" id="KW-0052">Apoplast</keyword>
<evidence type="ECO:0000256" key="2">
    <source>
        <dbReference type="ARBA" id="ARBA00022801"/>
    </source>
</evidence>
<evidence type="ECO:0000256" key="4">
    <source>
        <dbReference type="ARBA" id="ARBA00023295"/>
    </source>
</evidence>
<dbReference type="Gramene" id="TraesPARA_EIv1.0_1069000.1">
    <property type="protein sequence ID" value="TraesPARA_EIv1.0_1069000.1.CDS"/>
    <property type="gene ID" value="TraesPARA_EIv1.0_1069000"/>
</dbReference>
<reference evidence="8" key="2">
    <citation type="submission" date="2018-10" db="UniProtKB">
        <authorList>
            <consortium name="EnsemblPlants"/>
        </authorList>
    </citation>
    <scope>IDENTIFICATION</scope>
</reference>
<keyword evidence="2 6" id="KW-0378">Hydrolase</keyword>
<feature type="domain" description="GH16" evidence="7">
    <location>
        <begin position="3"/>
        <end position="221"/>
    </location>
</feature>
<dbReference type="InterPro" id="IPR010713">
    <property type="entry name" value="XET_C"/>
</dbReference>
<reference evidence="8" key="1">
    <citation type="submission" date="2018-08" db="EMBL/GenBank/DDBJ databases">
        <authorList>
            <person name="Rossello M."/>
        </authorList>
    </citation>
    <scope>NUCLEOTIDE SEQUENCE [LARGE SCALE GENOMIC DNA]</scope>
    <source>
        <strain evidence="8">cv. Chinese Spring</strain>
    </source>
</reference>
<name>A0A3B6GRH6_WHEAT</name>
<dbReference type="GO" id="GO:0010411">
    <property type="term" value="P:xyloglucan metabolic process"/>
    <property type="evidence" value="ECO:0007669"/>
    <property type="project" value="InterPro"/>
</dbReference>
<dbReference type="InterPro" id="IPR013320">
    <property type="entry name" value="ConA-like_dom_sf"/>
</dbReference>
<dbReference type="SMR" id="A0A3B6GRH6"/>
<dbReference type="SUPFAM" id="SSF49899">
    <property type="entry name" value="Concanavalin A-like lectins/glucanases"/>
    <property type="match status" value="1"/>
</dbReference>
<feature type="signal peptide" evidence="6">
    <location>
        <begin position="1"/>
        <end position="28"/>
    </location>
</feature>
<keyword evidence="6" id="KW-0134">Cell wall</keyword>
<keyword evidence="6" id="KW-0961">Cell wall biogenesis/degradation</keyword>
<evidence type="ECO:0000256" key="3">
    <source>
        <dbReference type="ARBA" id="ARBA00023157"/>
    </source>
</evidence>
<dbReference type="Gramene" id="TraesRN3D0100179800.1">
    <property type="protein sequence ID" value="TraesRN3D0100179800.1"/>
    <property type="gene ID" value="TraesRN3D0100179800"/>
</dbReference>
<dbReference type="STRING" id="4565.A0A3B6GRH6"/>
<comment type="function">
    <text evidence="6">Catalyzes xyloglucan endohydrolysis (XEH) and/or endotransglycosylation (XET). Cleaves and religates xyloglucan polymers, an essential constituent of the primary cell wall, and thereby participates in cell wall construction of growing tissues.</text>
</comment>
<organism evidence="8">
    <name type="scientific">Triticum aestivum</name>
    <name type="common">Wheat</name>
    <dbReference type="NCBI Taxonomy" id="4565"/>
    <lineage>
        <taxon>Eukaryota</taxon>
        <taxon>Viridiplantae</taxon>
        <taxon>Streptophyta</taxon>
        <taxon>Embryophyta</taxon>
        <taxon>Tracheophyta</taxon>
        <taxon>Spermatophyta</taxon>
        <taxon>Magnoliopsida</taxon>
        <taxon>Liliopsida</taxon>
        <taxon>Poales</taxon>
        <taxon>Poaceae</taxon>
        <taxon>BOP clade</taxon>
        <taxon>Pooideae</taxon>
        <taxon>Triticodae</taxon>
        <taxon>Triticeae</taxon>
        <taxon>Triticinae</taxon>
        <taxon>Triticum</taxon>
    </lineage>
</organism>
<dbReference type="Pfam" id="PF00722">
    <property type="entry name" value="Glyco_hydro_16"/>
    <property type="match status" value="1"/>
</dbReference>
<evidence type="ECO:0000259" key="7">
    <source>
        <dbReference type="PROSITE" id="PS51762"/>
    </source>
</evidence>
<evidence type="ECO:0000313" key="9">
    <source>
        <dbReference type="Proteomes" id="UP000019116"/>
    </source>
</evidence>
<dbReference type="EnsemblPlants" id="TraesCS3D02G084000.1">
    <property type="protein sequence ID" value="TraesCS3D02G084000.1"/>
    <property type="gene ID" value="TraesCS3D02G084000"/>
</dbReference>
<comment type="subcellular location">
    <subcellularLocation>
        <location evidence="6">Secreted</location>
        <location evidence="6">Cell wall</location>
    </subcellularLocation>
    <subcellularLocation>
        <location evidence="6">Secreted</location>
        <location evidence="6">Extracellular space</location>
        <location evidence="6">Apoplast</location>
    </subcellularLocation>
</comment>
<comment type="similarity">
    <text evidence="6">Belongs to the glycosyl hydrolase 16 family.</text>
</comment>
<dbReference type="PANTHER" id="PTHR31062">
    <property type="entry name" value="XYLOGLUCAN ENDOTRANSGLUCOSYLASE/HYDROLASE PROTEIN 8-RELATED"/>
    <property type="match status" value="1"/>
</dbReference>
<dbReference type="InterPro" id="IPR044791">
    <property type="entry name" value="Beta-glucanase/XTH"/>
</dbReference>
<dbReference type="OrthoDB" id="4781at2759"/>
<dbReference type="PROSITE" id="PS51762">
    <property type="entry name" value="GH16_2"/>
    <property type="match status" value="1"/>
</dbReference>
<dbReference type="Proteomes" id="UP000019116">
    <property type="component" value="Chromosome 3D"/>
</dbReference>
<dbReference type="PIRSF" id="PIRSF005604">
    <property type="entry name" value="XET"/>
    <property type="match status" value="1"/>
</dbReference>
<feature type="active site" description="Proton donor" evidence="5">
    <location>
        <position position="114"/>
    </location>
</feature>
<dbReference type="InterPro" id="IPR016455">
    <property type="entry name" value="XTH"/>
</dbReference>
<dbReference type="EC" id="2.4.1.207" evidence="6"/>
<dbReference type="Pfam" id="PF06955">
    <property type="entry name" value="XET_C"/>
    <property type="match status" value="1"/>
</dbReference>
<dbReference type="Gramene" id="TraesROB_scaffold_106908_01G000200.1">
    <property type="protein sequence ID" value="TraesROB_scaffold_106908_01G000200.1"/>
    <property type="gene ID" value="TraesROB_scaffold_106908_01G000200"/>
</dbReference>
<keyword evidence="1 6" id="KW-0808">Transferase</keyword>
<accession>A0A3B6GRH6</accession>
<dbReference type="OMA" id="CAIFTCH"/>
<protein>
    <recommendedName>
        <fullName evidence="6">Xyloglucan endotransglucosylase/hydrolase</fullName>
        <ecNumber evidence="6">2.4.1.207</ecNumber>
    </recommendedName>
</protein>
<dbReference type="GO" id="GO:0048046">
    <property type="term" value="C:apoplast"/>
    <property type="evidence" value="ECO:0007669"/>
    <property type="project" value="UniProtKB-SubCell"/>
</dbReference>
<evidence type="ECO:0000256" key="1">
    <source>
        <dbReference type="ARBA" id="ARBA00022679"/>
    </source>
</evidence>
<comment type="PTM">
    <text evidence="6">Contains at least one intrachain disulfide bond essential for its enzymatic activity.</text>
</comment>
<dbReference type="Gramene" id="TraesCAD_scaffold_109204_01G000200.1">
    <property type="protein sequence ID" value="TraesCAD_scaffold_109204_01G000200.1"/>
    <property type="gene ID" value="TraesCAD_scaffold_109204_01G000200"/>
</dbReference>
<keyword evidence="6" id="KW-0732">Signal</keyword>
<gene>
    <name evidence="8" type="primary">LOC123074018</name>
</gene>
<evidence type="ECO:0000256" key="6">
    <source>
        <dbReference type="RuleBase" id="RU361120"/>
    </source>
</evidence>
<dbReference type="Gene3D" id="2.60.120.200">
    <property type="match status" value="1"/>
</dbReference>
<evidence type="ECO:0000313" key="8">
    <source>
        <dbReference type="EnsemblPlants" id="TraesCS3D02G084000.1"/>
    </source>
</evidence>
<dbReference type="InterPro" id="IPR000757">
    <property type="entry name" value="Beta-glucanase-like"/>
</dbReference>
<dbReference type="GO" id="GO:0004553">
    <property type="term" value="F:hydrolase activity, hydrolyzing O-glycosyl compounds"/>
    <property type="evidence" value="ECO:0007669"/>
    <property type="project" value="InterPro"/>
</dbReference>
<evidence type="ECO:0000256" key="5">
    <source>
        <dbReference type="PIRSR" id="PIRSR005604-1"/>
    </source>
</evidence>
<keyword evidence="9" id="KW-1185">Reference proteome</keyword>
<dbReference type="GO" id="GO:0042546">
    <property type="term" value="P:cell wall biogenesis"/>
    <property type="evidence" value="ECO:0007669"/>
    <property type="project" value="InterPro"/>
</dbReference>
<keyword evidence="3" id="KW-1015">Disulfide bond</keyword>
<dbReference type="Gramene" id="TraesCS3D02G084000.1">
    <property type="protein sequence ID" value="TraesCS3D02G084000.1"/>
    <property type="gene ID" value="TraesCS3D02G084000"/>
</dbReference>
<sequence length="288" mass="31864">MQLTMASSLQPWFLLLLLPLLSLVLSLAAPAAVFNDNFVAVGGTDANHLVNQGTSVRLVLDRSSGAGFSSKVAYGSGWIQMRIKIPAGYTAGVVTAFYLTSEPEYGDHDEVDFEFLGNVEGKPVALQTNIFLNGKGEREQKFDLWFDPGADFHEYKILWNPYQLVMFVDDTPIRVLKNLTPGQFLVRPMKIRGSLWDGSDWATDNGKYRVDYNRAPFTAVLQGFDVYGCPATGGAPCGSLSLSWNAIRSLTPAQEAAYKNAKSKYMTYDYCTDKSRPNFHLPGECNNN</sequence>
<dbReference type="GO" id="GO:0071555">
    <property type="term" value="P:cell wall organization"/>
    <property type="evidence" value="ECO:0007669"/>
    <property type="project" value="UniProtKB-KW"/>
</dbReference>
<keyword evidence="4 6" id="KW-0326">Glycosidase</keyword>
<dbReference type="GO" id="GO:0016762">
    <property type="term" value="F:xyloglucan:xyloglucosyl transferase activity"/>
    <property type="evidence" value="ECO:0007669"/>
    <property type="project" value="UniProtKB-EC"/>
</dbReference>
<dbReference type="AlphaFoldDB" id="A0A3B6GRH6"/>
<feature type="active site" description="Proton donor" evidence="5">
    <location>
        <position position="110"/>
    </location>
</feature>
<proteinExistence type="inferred from homology"/>
<dbReference type="Gramene" id="TraesCLE_scaffold_112646_01G000200.1">
    <property type="protein sequence ID" value="TraesCLE_scaffold_112646_01G000200.1"/>
    <property type="gene ID" value="TraesCLE_scaffold_112646_01G000200"/>
</dbReference>
<dbReference type="Gramene" id="TraesWEE_scaffold_100207_01G000200.1">
    <property type="protein sequence ID" value="TraesWEE_scaffold_100207_01G000200.1"/>
    <property type="gene ID" value="TraesWEE_scaffold_100207_01G000200"/>
</dbReference>
<feature type="chain" id="PRO_5043075977" description="Xyloglucan endotransglucosylase/hydrolase" evidence="6">
    <location>
        <begin position="29"/>
        <end position="288"/>
    </location>
</feature>
<dbReference type="Gramene" id="TraesCS3D03G0166400.1">
    <property type="protein sequence ID" value="TraesCS3D03G0166400.1.CDS"/>
    <property type="gene ID" value="TraesCS3D03G0166400"/>
</dbReference>
<keyword evidence="6" id="KW-0964">Secreted</keyword>